<dbReference type="CDD" id="cd00270">
    <property type="entry name" value="MATH_TRAF_C"/>
    <property type="match status" value="1"/>
</dbReference>
<dbReference type="GO" id="GO:0007165">
    <property type="term" value="P:signal transduction"/>
    <property type="evidence" value="ECO:0007669"/>
    <property type="project" value="InterPro"/>
</dbReference>
<evidence type="ECO:0000256" key="1">
    <source>
        <dbReference type="ARBA" id="ARBA00022499"/>
    </source>
</evidence>
<dbReference type="Pfam" id="PF21355">
    <property type="entry name" value="TRAF-mep_MATH"/>
    <property type="match status" value="1"/>
</dbReference>
<dbReference type="Proteomes" id="UP000682733">
    <property type="component" value="Unassembled WGS sequence"/>
</dbReference>
<dbReference type="GO" id="GO:0008270">
    <property type="term" value="F:zinc ion binding"/>
    <property type="evidence" value="ECO:0007669"/>
    <property type="project" value="InterPro"/>
</dbReference>
<evidence type="ECO:0000256" key="3">
    <source>
        <dbReference type="ARBA" id="ARBA00022843"/>
    </source>
</evidence>
<dbReference type="FunFam" id="2.60.210.10:FF:000001">
    <property type="entry name" value="TNF receptor-associated factor"/>
    <property type="match status" value="1"/>
</dbReference>
<dbReference type="PROSITE" id="PS50144">
    <property type="entry name" value="MATH"/>
    <property type="match status" value="1"/>
</dbReference>
<keyword evidence="9" id="KW-1185">Reference proteome</keyword>
<evidence type="ECO:0000313" key="6">
    <source>
        <dbReference type="EMBL" id="CAF1616445.1"/>
    </source>
</evidence>
<dbReference type="InterPro" id="IPR008974">
    <property type="entry name" value="TRAF-like"/>
</dbReference>
<feature type="domain" description="MATH" evidence="5">
    <location>
        <begin position="131"/>
        <end position="278"/>
    </location>
</feature>
<dbReference type="Proteomes" id="UP000663829">
    <property type="component" value="Unassembled WGS sequence"/>
</dbReference>
<dbReference type="GO" id="GO:0043122">
    <property type="term" value="P:regulation of canonical NF-kappaB signal transduction"/>
    <property type="evidence" value="ECO:0007669"/>
    <property type="project" value="TreeGrafter"/>
</dbReference>
<dbReference type="InterPro" id="IPR049342">
    <property type="entry name" value="TRAF1-6_MATH_dom"/>
</dbReference>
<dbReference type="OrthoDB" id="6499288at2759"/>
<keyword evidence="1" id="KW-1017">Isopeptide bond</keyword>
<reference evidence="6" key="1">
    <citation type="submission" date="2021-02" db="EMBL/GenBank/DDBJ databases">
        <authorList>
            <person name="Nowell W R."/>
        </authorList>
    </citation>
    <scope>NUCLEOTIDE SEQUENCE</scope>
</reference>
<proteinExistence type="predicted"/>
<comment type="caution">
    <text evidence="6">The sequence shown here is derived from an EMBL/GenBank/DDBJ whole genome shotgun (WGS) entry which is preliminary data.</text>
</comment>
<dbReference type="EMBL" id="CAJNOQ010039446">
    <property type="protein sequence ID" value="CAF1616445.1"/>
    <property type="molecule type" value="Genomic_DNA"/>
</dbReference>
<dbReference type="SUPFAM" id="SSF49599">
    <property type="entry name" value="TRAF domain-like"/>
    <property type="match status" value="1"/>
</dbReference>
<dbReference type="EMBL" id="CAJOBA010068915">
    <property type="protein sequence ID" value="CAF4380039.1"/>
    <property type="molecule type" value="Genomic_DNA"/>
</dbReference>
<dbReference type="InterPro" id="IPR002083">
    <property type="entry name" value="MATH/TRAF_dom"/>
</dbReference>
<evidence type="ECO:0000256" key="2">
    <source>
        <dbReference type="ARBA" id="ARBA00022703"/>
    </source>
</evidence>
<name>A0A816BZN1_9BILA</name>
<dbReference type="AlphaFoldDB" id="A0A816BZN1"/>
<keyword evidence="2" id="KW-0053">Apoptosis</keyword>
<dbReference type="EMBL" id="CAJOBC010106423">
    <property type="protein sequence ID" value="CAF4503525.1"/>
    <property type="molecule type" value="Genomic_DNA"/>
</dbReference>
<dbReference type="GO" id="GO:0009898">
    <property type="term" value="C:cytoplasmic side of plasma membrane"/>
    <property type="evidence" value="ECO:0007669"/>
    <property type="project" value="TreeGrafter"/>
</dbReference>
<keyword evidence="3" id="KW-0832">Ubl conjugation</keyword>
<dbReference type="GO" id="GO:0006915">
    <property type="term" value="P:apoptotic process"/>
    <property type="evidence" value="ECO:0007669"/>
    <property type="project" value="UniProtKB-KW"/>
</dbReference>
<dbReference type="Gene3D" id="2.60.210.10">
    <property type="entry name" value="Apoptosis, Tumor Necrosis Factor Receptor Associated Protein 2, Chain A"/>
    <property type="match status" value="1"/>
</dbReference>
<gene>
    <name evidence="6" type="ORF">GPM918_LOCUS43452</name>
    <name evidence="8" type="ORF">SRO942_LOCUS44951</name>
    <name evidence="7" type="ORF">TMI583_LOCUS42494</name>
</gene>
<evidence type="ECO:0000256" key="4">
    <source>
        <dbReference type="ARBA" id="ARBA00023054"/>
    </source>
</evidence>
<dbReference type="SMART" id="SM00061">
    <property type="entry name" value="MATH"/>
    <property type="match status" value="1"/>
</dbReference>
<dbReference type="InterPro" id="IPR012227">
    <property type="entry name" value="TNF_rcpt-assoc_TRAF_met"/>
</dbReference>
<dbReference type="Proteomes" id="UP000681722">
    <property type="component" value="Unassembled WGS sequence"/>
</dbReference>
<sequence length="321" mass="36685">MRNEFGMHLQSEQHQRSLLVFCENLQRLMTTLNKTTAHAASRNMEHDLSFNYETFESASTSSGLTGKGAELEKCYDTLTIQAAQDESSQIKQSINEVDTYLAEIASNSKILQQETLSIKQKVELIEFTSYDGMLIWKVTDVSHKIADSQSERQTSIYSPPFYSSSIGYKMRARLYLQGDGNAKGTHMSLFFVLLKGDHDAVLKWPFNYKVIFCLYDQSGQNKNVIDSFCPDTKSYSFQRPQSEMNIAFGIPKFFPLSIIQQDGNNYVRDDAIFIKIIVDFAELPQMILPYALSLNSGLPSHVQQDLINREIKRREDADREM</sequence>
<protein>
    <recommendedName>
        <fullName evidence="5">MATH domain-containing protein</fullName>
    </recommendedName>
</protein>
<dbReference type="PANTHER" id="PTHR10131">
    <property type="entry name" value="TNF RECEPTOR ASSOCIATED FACTOR"/>
    <property type="match status" value="1"/>
</dbReference>
<dbReference type="GO" id="GO:0005164">
    <property type="term" value="F:tumor necrosis factor receptor binding"/>
    <property type="evidence" value="ECO:0007669"/>
    <property type="project" value="TreeGrafter"/>
</dbReference>
<evidence type="ECO:0000313" key="7">
    <source>
        <dbReference type="EMBL" id="CAF4380039.1"/>
    </source>
</evidence>
<keyword evidence="4" id="KW-0175">Coiled coil</keyword>
<accession>A0A816BZN1</accession>
<dbReference type="PIRSF" id="PIRSF015614">
    <property type="entry name" value="TRAF"/>
    <property type="match status" value="1"/>
</dbReference>
<evidence type="ECO:0000313" key="8">
    <source>
        <dbReference type="EMBL" id="CAF4503525.1"/>
    </source>
</evidence>
<evidence type="ECO:0000313" key="9">
    <source>
        <dbReference type="Proteomes" id="UP000663829"/>
    </source>
</evidence>
<dbReference type="GO" id="GO:0042981">
    <property type="term" value="P:regulation of apoptotic process"/>
    <property type="evidence" value="ECO:0007669"/>
    <property type="project" value="InterPro"/>
</dbReference>
<organism evidence="6 9">
    <name type="scientific">Didymodactylos carnosus</name>
    <dbReference type="NCBI Taxonomy" id="1234261"/>
    <lineage>
        <taxon>Eukaryota</taxon>
        <taxon>Metazoa</taxon>
        <taxon>Spiralia</taxon>
        <taxon>Gnathifera</taxon>
        <taxon>Rotifera</taxon>
        <taxon>Eurotatoria</taxon>
        <taxon>Bdelloidea</taxon>
        <taxon>Philodinida</taxon>
        <taxon>Philodinidae</taxon>
        <taxon>Didymodactylos</taxon>
    </lineage>
</organism>
<evidence type="ECO:0000259" key="5">
    <source>
        <dbReference type="PROSITE" id="PS50144"/>
    </source>
</evidence>
<dbReference type="PANTHER" id="PTHR10131:SF138">
    <property type="entry name" value="RE66324P"/>
    <property type="match status" value="1"/>
</dbReference>